<dbReference type="EMBL" id="CM042013">
    <property type="protein sequence ID" value="KAI3740301.1"/>
    <property type="molecule type" value="Genomic_DNA"/>
</dbReference>
<proteinExistence type="predicted"/>
<name>A0ACB9D1E9_CICIN</name>
<dbReference type="Proteomes" id="UP001055811">
    <property type="component" value="Linkage Group LG05"/>
</dbReference>
<evidence type="ECO:0000313" key="2">
    <source>
        <dbReference type="Proteomes" id="UP001055811"/>
    </source>
</evidence>
<sequence>MGSFYNLFFTVDNAELLPLMEGEGRAFRVMKKLNYGTLFLSHISEGITDAATFSENQTSPLFTDDIIYRYRGLRGLKFWKEEHDRTLLRAVLKHGYGRWQAIVDDKDLRVQEVICQELNLPGVKDDCPRARGISTSVNPPGNLESQSQTPIPGGGGASQPPQDTTTAANRRATGCSIIGCSSGMWFDFRSLILWL</sequence>
<keyword evidence="2" id="KW-1185">Reference proteome</keyword>
<reference evidence="1 2" key="2">
    <citation type="journal article" date="2022" name="Mol. Ecol. Resour.">
        <title>The genomes of chicory, endive, great burdock and yacon provide insights into Asteraceae paleo-polyploidization history and plant inulin production.</title>
        <authorList>
            <person name="Fan W."/>
            <person name="Wang S."/>
            <person name="Wang H."/>
            <person name="Wang A."/>
            <person name="Jiang F."/>
            <person name="Liu H."/>
            <person name="Zhao H."/>
            <person name="Xu D."/>
            <person name="Zhang Y."/>
        </authorList>
    </citation>
    <scope>NUCLEOTIDE SEQUENCE [LARGE SCALE GENOMIC DNA]</scope>
    <source>
        <strain evidence="2">cv. Punajuju</strain>
        <tissue evidence="1">Leaves</tissue>
    </source>
</reference>
<evidence type="ECO:0000313" key="1">
    <source>
        <dbReference type="EMBL" id="KAI3740301.1"/>
    </source>
</evidence>
<gene>
    <name evidence="1" type="ORF">L2E82_30729</name>
</gene>
<accession>A0ACB9D1E9</accession>
<comment type="caution">
    <text evidence="1">The sequence shown here is derived from an EMBL/GenBank/DDBJ whole genome shotgun (WGS) entry which is preliminary data.</text>
</comment>
<organism evidence="1 2">
    <name type="scientific">Cichorium intybus</name>
    <name type="common">Chicory</name>
    <dbReference type="NCBI Taxonomy" id="13427"/>
    <lineage>
        <taxon>Eukaryota</taxon>
        <taxon>Viridiplantae</taxon>
        <taxon>Streptophyta</taxon>
        <taxon>Embryophyta</taxon>
        <taxon>Tracheophyta</taxon>
        <taxon>Spermatophyta</taxon>
        <taxon>Magnoliopsida</taxon>
        <taxon>eudicotyledons</taxon>
        <taxon>Gunneridae</taxon>
        <taxon>Pentapetalae</taxon>
        <taxon>asterids</taxon>
        <taxon>campanulids</taxon>
        <taxon>Asterales</taxon>
        <taxon>Asteraceae</taxon>
        <taxon>Cichorioideae</taxon>
        <taxon>Cichorieae</taxon>
        <taxon>Cichoriinae</taxon>
        <taxon>Cichorium</taxon>
    </lineage>
</organism>
<reference evidence="2" key="1">
    <citation type="journal article" date="2022" name="Mol. Ecol. Resour.">
        <title>The genomes of chicory, endive, great burdock and yacon provide insights into Asteraceae palaeo-polyploidization history and plant inulin production.</title>
        <authorList>
            <person name="Fan W."/>
            <person name="Wang S."/>
            <person name="Wang H."/>
            <person name="Wang A."/>
            <person name="Jiang F."/>
            <person name="Liu H."/>
            <person name="Zhao H."/>
            <person name="Xu D."/>
            <person name="Zhang Y."/>
        </authorList>
    </citation>
    <scope>NUCLEOTIDE SEQUENCE [LARGE SCALE GENOMIC DNA]</scope>
    <source>
        <strain evidence="2">cv. Punajuju</strain>
    </source>
</reference>
<protein>
    <submittedName>
        <fullName evidence="1">Uncharacterized protein</fullName>
    </submittedName>
</protein>